<proteinExistence type="predicted"/>
<name>A0ABS3NDQ7_9GAMM</name>
<evidence type="ECO:0000313" key="2">
    <source>
        <dbReference type="Proteomes" id="UP000664882"/>
    </source>
</evidence>
<evidence type="ECO:0000313" key="1">
    <source>
        <dbReference type="EMBL" id="MBO1518726.1"/>
    </source>
</evidence>
<dbReference type="RefSeq" id="WP_208004458.1">
    <property type="nucleotide sequence ID" value="NZ_JAGDFX010000003.1"/>
</dbReference>
<protein>
    <submittedName>
        <fullName evidence="1">TIGR04282 family arsenosugar biosynthesis glycosyltransferase</fullName>
    </submittedName>
</protein>
<accession>A0ABS3NDQ7</accession>
<dbReference type="EMBL" id="JAGDFX010000003">
    <property type="protein sequence ID" value="MBO1518726.1"/>
    <property type="molecule type" value="Genomic_DNA"/>
</dbReference>
<dbReference type="SUPFAM" id="SSF53448">
    <property type="entry name" value="Nucleotide-diphospho-sugar transferases"/>
    <property type="match status" value="1"/>
</dbReference>
<sequence>MNTRIIVFAKAPVAGRAKTRLAGVLGTEATARLAQHMLNSTLHACLTANIGPVELCMSPDFDDPKWADISLPPTLILSNQGEGDLGYRMAYAARRALSDNARVGHKAQQQVLLVGTDCPQLSSTLLRDATHRLSSQDALLHPTEDGGYALLGLRKFRDSLFNNIPWSTHTVAALTQKRLSQLGWRYRVAERLRDIDEPADLFWLTPSWRQVLTLHKASQEIADV</sequence>
<comment type="caution">
    <text evidence="1">The sequence shown here is derived from an EMBL/GenBank/DDBJ whole genome shotgun (WGS) entry which is preliminary data.</text>
</comment>
<dbReference type="PANTHER" id="PTHR36529:SF1">
    <property type="entry name" value="GLYCOSYLTRANSFERASE"/>
    <property type="match status" value="1"/>
</dbReference>
<dbReference type="NCBIfam" id="TIGR04282">
    <property type="entry name" value="glyco_like_cofC"/>
    <property type="match status" value="1"/>
</dbReference>
<dbReference type="PANTHER" id="PTHR36529">
    <property type="entry name" value="SLL1095 PROTEIN"/>
    <property type="match status" value="1"/>
</dbReference>
<keyword evidence="2" id="KW-1185">Reference proteome</keyword>
<reference evidence="1 2" key="1">
    <citation type="submission" date="2021-03" db="EMBL/GenBank/DDBJ databases">
        <title>Oceanisphaera sp. nov., isolated from the intestine.</title>
        <authorList>
            <person name="Zhao L.-H."/>
            <person name="Shi L.-F."/>
        </authorList>
    </citation>
    <scope>NUCLEOTIDE SEQUENCE [LARGE SCALE GENOMIC DNA]</scope>
    <source>
        <strain evidence="1 2">DM8</strain>
    </source>
</reference>
<gene>
    <name evidence="1" type="ORF">J3U76_03580</name>
</gene>
<dbReference type="Proteomes" id="UP000664882">
    <property type="component" value="Unassembled WGS sequence"/>
</dbReference>
<dbReference type="Pfam" id="PF09837">
    <property type="entry name" value="DUF2064"/>
    <property type="match status" value="1"/>
</dbReference>
<dbReference type="InterPro" id="IPR029044">
    <property type="entry name" value="Nucleotide-diphossugar_trans"/>
</dbReference>
<dbReference type="InterPro" id="IPR018641">
    <property type="entry name" value="Trfase_1_rSAM/seldom-assoc"/>
</dbReference>
<organism evidence="1 2">
    <name type="scientific">Oceanisphaera pacifica</name>
    <dbReference type="NCBI Taxonomy" id="2818389"/>
    <lineage>
        <taxon>Bacteria</taxon>
        <taxon>Pseudomonadati</taxon>
        <taxon>Pseudomonadota</taxon>
        <taxon>Gammaproteobacteria</taxon>
        <taxon>Aeromonadales</taxon>
        <taxon>Aeromonadaceae</taxon>
        <taxon>Oceanisphaera</taxon>
    </lineage>
</organism>
<dbReference type="Gene3D" id="3.90.550.10">
    <property type="entry name" value="Spore Coat Polysaccharide Biosynthesis Protein SpsA, Chain A"/>
    <property type="match status" value="1"/>
</dbReference>